<dbReference type="GO" id="GO:0005576">
    <property type="term" value="C:extracellular region"/>
    <property type="evidence" value="ECO:0007669"/>
    <property type="project" value="UniProtKB-SubCell"/>
</dbReference>
<dbReference type="InterPro" id="IPR011049">
    <property type="entry name" value="Serralysin-like_metalloprot_C"/>
</dbReference>
<evidence type="ECO:0000313" key="4">
    <source>
        <dbReference type="Proteomes" id="UP000006512"/>
    </source>
</evidence>
<protein>
    <submittedName>
        <fullName evidence="3">Hemolysin-type calcium-binding repeat 2 copies family protein</fullName>
    </submittedName>
</protein>
<dbReference type="Pfam" id="PF00353">
    <property type="entry name" value="HemolysinCabind"/>
    <property type="match status" value="8"/>
</dbReference>
<dbReference type="PROSITE" id="PS00330">
    <property type="entry name" value="HEMOLYSIN_CALCIUM"/>
    <property type="match status" value="2"/>
</dbReference>
<dbReference type="InterPro" id="IPR050557">
    <property type="entry name" value="RTX_toxin/Mannuronan_C5-epim"/>
</dbReference>
<gene>
    <name evidence="3" type="ORF">ABI_20470</name>
</gene>
<sequence>MTNFLGESFTGFENVTTGAGNDTITGTGGSNLIQAGAGNDRVEAAVGSDTVYGEDGNDYLVSAIFGSRTYYGGNGNDTLGGGFSYGNVWDAGADIDTADMTLHNFSAVIDLAAGTYATSGGTLNILNFEHLIAGNQNDTLIGTGGNNRIEANGGDDDIDGGSGNDTLLGGSGNDRFHTALGGGNTYDGGSGNDTVDGSFDYGSQFDGGADSDLLDMSWVVETFGDVTFDMVTGVWNDGFGSFTAVNFESYDGAGGAEAVVGTDGVNIINGGDGNDTIDGGMGYDSLDGGNGIDTVDYSGVDTGVASVVVDLQSGAYSDGVSIETILNFENVWGAAGNQSYIGTAGANWIDGGAGADTMDGGDGNDTYVVDNAADRIIEASGKGTDLVRSSVSFSLAGANAEQLILLGSAVVATGNGLGNTLTGNSGNNVLDGAAGSDTMLGGLGDDSYYVSVASDVVTEVAGEGTDTIFTALTYSLAGKQVENLTLEGAAAVNGTGNGLANILKGNSAVNTLDGGSGHDRVDGGLGADNLIGGTGNDTYVVDNAGDTVTEGAGAGGDLVESSVTYGLSVNVENLTLTGAAAINGTGNDLNNVLTGNSANNILAGGLGNDTYYVQNTGDNVVEAGGAGTDLIYSTVSYSLAGRYAETITLTGAANINATGNSLGNTLNGNSGNNLINGKGGNDNLSGGLGADIFLFEAGSGVDKIHDFSAAQSDIININAYTGGVVNYAIVTQSGSNVLITLGAATPSPLSTRWRPMSKRRWCGNSRLSAHGGP</sequence>
<comment type="subcellular location">
    <subcellularLocation>
        <location evidence="1">Secreted</location>
    </subcellularLocation>
</comment>
<dbReference type="PANTHER" id="PTHR38340:SF1">
    <property type="entry name" value="S-LAYER PROTEIN"/>
    <property type="match status" value="1"/>
</dbReference>
<keyword evidence="4" id="KW-1185">Reference proteome</keyword>
<dbReference type="EMBL" id="GL883077">
    <property type="protein sequence ID" value="EGF93606.1"/>
    <property type="molecule type" value="Genomic_DNA"/>
</dbReference>
<dbReference type="Gene3D" id="2.150.10.10">
    <property type="entry name" value="Serralysin-like metalloprotease, C-terminal"/>
    <property type="match status" value="6"/>
</dbReference>
<organism evidence="3 4">
    <name type="scientific">Asticcacaulis biprosthecium C19</name>
    <dbReference type="NCBI Taxonomy" id="715226"/>
    <lineage>
        <taxon>Bacteria</taxon>
        <taxon>Pseudomonadati</taxon>
        <taxon>Pseudomonadota</taxon>
        <taxon>Alphaproteobacteria</taxon>
        <taxon>Caulobacterales</taxon>
        <taxon>Caulobacteraceae</taxon>
        <taxon>Asticcacaulis</taxon>
    </lineage>
</organism>
<evidence type="ECO:0000256" key="2">
    <source>
        <dbReference type="ARBA" id="ARBA00022525"/>
    </source>
</evidence>
<dbReference type="InterPro" id="IPR018511">
    <property type="entry name" value="Hemolysin-typ_Ca-bd_CS"/>
</dbReference>
<dbReference type="AlphaFoldDB" id="F4QM34"/>
<proteinExistence type="predicted"/>
<evidence type="ECO:0000313" key="3">
    <source>
        <dbReference type="EMBL" id="EGF93606.1"/>
    </source>
</evidence>
<dbReference type="HOGENOM" id="CLU_328139_0_0_5"/>
<dbReference type="RefSeq" id="WP_006272806.1">
    <property type="nucleotide sequence ID" value="NZ_GL883077.1"/>
</dbReference>
<dbReference type="eggNOG" id="COG2931">
    <property type="taxonomic scope" value="Bacteria"/>
</dbReference>
<dbReference type="PANTHER" id="PTHR38340">
    <property type="entry name" value="S-LAYER PROTEIN"/>
    <property type="match status" value="1"/>
</dbReference>
<dbReference type="PRINTS" id="PR00313">
    <property type="entry name" value="CABNDNGRPT"/>
</dbReference>
<dbReference type="GO" id="GO:0005509">
    <property type="term" value="F:calcium ion binding"/>
    <property type="evidence" value="ECO:0007669"/>
    <property type="project" value="InterPro"/>
</dbReference>
<reference evidence="4" key="1">
    <citation type="submission" date="2011-03" db="EMBL/GenBank/DDBJ databases">
        <title>Draft genome sequence of Brevundimonas diminuta.</title>
        <authorList>
            <person name="Brown P.J.B."/>
            <person name="Buechlein A."/>
            <person name="Hemmerich C."/>
            <person name="Brun Y.V."/>
        </authorList>
    </citation>
    <scope>NUCLEOTIDE SEQUENCE [LARGE SCALE GENOMIC DNA]</scope>
    <source>
        <strain evidence="4">C19</strain>
    </source>
</reference>
<dbReference type="SUPFAM" id="SSF51120">
    <property type="entry name" value="beta-Roll"/>
    <property type="match status" value="6"/>
</dbReference>
<keyword evidence="2" id="KW-0964">Secreted</keyword>
<evidence type="ECO:0000256" key="1">
    <source>
        <dbReference type="ARBA" id="ARBA00004613"/>
    </source>
</evidence>
<accession>F4QM34</accession>
<name>F4QM34_9CAUL</name>
<dbReference type="InterPro" id="IPR001343">
    <property type="entry name" value="Hemolysn_Ca-bd"/>
</dbReference>
<dbReference type="Proteomes" id="UP000006512">
    <property type="component" value="Unassembled WGS sequence"/>
</dbReference>
<dbReference type="STRING" id="715226.ABI_20470"/>